<accession>A0A328BVA4</accession>
<comment type="caution">
    <text evidence="2">The sequence shown here is derived from an EMBL/GenBank/DDBJ whole genome shotgun (WGS) entry which is preliminary data.</text>
</comment>
<gene>
    <name evidence="2" type="ORF">DLM85_02715</name>
</gene>
<organism evidence="2 3">
    <name type="scientific">Hymenobacter edaphi</name>
    <dbReference type="NCBI Taxonomy" id="2211146"/>
    <lineage>
        <taxon>Bacteria</taxon>
        <taxon>Pseudomonadati</taxon>
        <taxon>Bacteroidota</taxon>
        <taxon>Cytophagia</taxon>
        <taxon>Cytophagales</taxon>
        <taxon>Hymenobacteraceae</taxon>
        <taxon>Hymenobacter</taxon>
    </lineage>
</organism>
<dbReference type="OrthoDB" id="9979491at2"/>
<proteinExistence type="predicted"/>
<evidence type="ECO:0000313" key="3">
    <source>
        <dbReference type="Proteomes" id="UP000248553"/>
    </source>
</evidence>
<reference evidence="3" key="1">
    <citation type="submission" date="2018-05" db="EMBL/GenBank/DDBJ databases">
        <authorList>
            <person name="Nie L."/>
        </authorList>
    </citation>
    <scope>NUCLEOTIDE SEQUENCE [LARGE SCALE GENOMIC DNA]</scope>
    <source>
        <strain evidence="3">NL</strain>
    </source>
</reference>
<dbReference type="Proteomes" id="UP000248553">
    <property type="component" value="Unassembled WGS sequence"/>
</dbReference>
<sequence>MKASVLARLASLLLVVALLLPSLEAAAARPGNFGRRGKTGMHRPVYKKYQPGCRWIFQKY</sequence>
<feature type="signal peptide" evidence="1">
    <location>
        <begin position="1"/>
        <end position="27"/>
    </location>
</feature>
<keyword evidence="3" id="KW-1185">Reference proteome</keyword>
<protein>
    <submittedName>
        <fullName evidence="2">Uncharacterized protein</fullName>
    </submittedName>
</protein>
<feature type="chain" id="PRO_5016276316" evidence="1">
    <location>
        <begin position="28"/>
        <end position="60"/>
    </location>
</feature>
<name>A0A328BVA4_9BACT</name>
<dbReference type="EMBL" id="QHKM01000001">
    <property type="protein sequence ID" value="RAK69784.1"/>
    <property type="molecule type" value="Genomic_DNA"/>
</dbReference>
<evidence type="ECO:0000256" key="1">
    <source>
        <dbReference type="SAM" id="SignalP"/>
    </source>
</evidence>
<keyword evidence="1" id="KW-0732">Signal</keyword>
<dbReference type="RefSeq" id="WP_111476520.1">
    <property type="nucleotide sequence ID" value="NZ_QHKM01000001.1"/>
</dbReference>
<evidence type="ECO:0000313" key="2">
    <source>
        <dbReference type="EMBL" id="RAK69784.1"/>
    </source>
</evidence>
<dbReference type="AlphaFoldDB" id="A0A328BVA4"/>